<feature type="compositionally biased region" description="Low complexity" evidence="8">
    <location>
        <begin position="597"/>
        <end position="617"/>
    </location>
</feature>
<dbReference type="Pfam" id="PF04880">
    <property type="entry name" value="NUDE_C"/>
    <property type="match status" value="1"/>
</dbReference>
<feature type="region of interest" description="Disordered" evidence="8">
    <location>
        <begin position="204"/>
        <end position="255"/>
    </location>
</feature>
<evidence type="ECO:0000256" key="2">
    <source>
        <dbReference type="ARBA" id="ARBA00007429"/>
    </source>
</evidence>
<keyword evidence="6" id="KW-0206">Cytoskeleton</keyword>
<feature type="compositionally biased region" description="Low complexity" evidence="8">
    <location>
        <begin position="270"/>
        <end position="302"/>
    </location>
</feature>
<feature type="compositionally biased region" description="Low complexity" evidence="8">
    <location>
        <begin position="309"/>
        <end position="333"/>
    </location>
</feature>
<keyword evidence="5 7" id="KW-0175">Coiled coil</keyword>
<dbReference type="InterPro" id="IPR033494">
    <property type="entry name" value="NUDE"/>
</dbReference>
<keyword evidence="3" id="KW-0963">Cytoplasm</keyword>
<feature type="compositionally biased region" description="Basic and acidic residues" evidence="8">
    <location>
        <begin position="415"/>
        <end position="438"/>
    </location>
</feature>
<keyword evidence="4" id="KW-0493">Microtubule</keyword>
<dbReference type="GO" id="GO:0008017">
    <property type="term" value="F:microtubule binding"/>
    <property type="evidence" value="ECO:0007669"/>
    <property type="project" value="InterPro"/>
</dbReference>
<feature type="compositionally biased region" description="Low complexity" evidence="8">
    <location>
        <begin position="388"/>
        <end position="414"/>
    </location>
</feature>
<feature type="compositionally biased region" description="Low complexity" evidence="8">
    <location>
        <begin position="470"/>
        <end position="504"/>
    </location>
</feature>
<evidence type="ECO:0000256" key="1">
    <source>
        <dbReference type="ARBA" id="ARBA00004245"/>
    </source>
</evidence>
<feature type="compositionally biased region" description="Low complexity" evidence="8">
    <location>
        <begin position="525"/>
        <end position="550"/>
    </location>
</feature>
<reference evidence="10 11" key="1">
    <citation type="submission" date="2018-11" db="EMBL/GenBank/DDBJ databases">
        <title>Genome assembly of Steccherinum ochraceum LE-BIN_3174, the white-rot fungus of the Steccherinaceae family (The Residual Polyporoid clade, Polyporales, Basidiomycota).</title>
        <authorList>
            <person name="Fedorova T.V."/>
            <person name="Glazunova O.A."/>
            <person name="Landesman E.O."/>
            <person name="Moiseenko K.V."/>
            <person name="Psurtseva N.V."/>
            <person name="Savinova O.S."/>
            <person name="Shakhova N.V."/>
            <person name="Tyazhelova T.V."/>
            <person name="Vasina D.V."/>
        </authorList>
    </citation>
    <scope>NUCLEOTIDE SEQUENCE [LARGE SCALE GENOMIC DNA]</scope>
    <source>
        <strain evidence="10 11">LE-BIN_3174</strain>
    </source>
</reference>
<evidence type="ECO:0000313" key="10">
    <source>
        <dbReference type="EMBL" id="TCD69983.1"/>
    </source>
</evidence>
<evidence type="ECO:0000256" key="3">
    <source>
        <dbReference type="ARBA" id="ARBA00022490"/>
    </source>
</evidence>
<dbReference type="Proteomes" id="UP000292702">
    <property type="component" value="Unassembled WGS sequence"/>
</dbReference>
<feature type="compositionally biased region" description="Basic and acidic residues" evidence="8">
    <location>
        <begin position="459"/>
        <end position="468"/>
    </location>
</feature>
<dbReference type="Gene3D" id="6.10.250.1080">
    <property type="match status" value="1"/>
</dbReference>
<comment type="subcellular location">
    <subcellularLocation>
        <location evidence="1">Cytoplasm</location>
        <location evidence="1">Cytoskeleton</location>
    </subcellularLocation>
</comment>
<keyword evidence="11" id="KW-1185">Reference proteome</keyword>
<gene>
    <name evidence="10" type="primary">NDE1_1</name>
    <name evidence="10" type="ORF">EIP91_005572</name>
</gene>
<dbReference type="EMBL" id="RWJN01000030">
    <property type="protein sequence ID" value="TCD69983.1"/>
    <property type="molecule type" value="Genomic_DNA"/>
</dbReference>
<dbReference type="GO" id="GO:0007020">
    <property type="term" value="P:microtubule nucleation"/>
    <property type="evidence" value="ECO:0007669"/>
    <property type="project" value="TreeGrafter"/>
</dbReference>
<comment type="caution">
    <text evidence="10">The sequence shown here is derived from an EMBL/GenBank/DDBJ whole genome shotgun (WGS) entry which is preliminary data.</text>
</comment>
<evidence type="ECO:0000313" key="11">
    <source>
        <dbReference type="Proteomes" id="UP000292702"/>
    </source>
</evidence>
<feature type="compositionally biased region" description="Polar residues" evidence="8">
    <location>
        <begin position="505"/>
        <end position="524"/>
    </location>
</feature>
<feature type="region of interest" description="Disordered" evidence="8">
    <location>
        <begin position="362"/>
        <end position="670"/>
    </location>
</feature>
<dbReference type="PANTHER" id="PTHR10921:SF1">
    <property type="entry name" value="NUCLEAR DISTRIBUTION PROTEIN NUDE HOMOLOG"/>
    <property type="match status" value="1"/>
</dbReference>
<accession>A0A4R0RRU5</accession>
<comment type="similarity">
    <text evidence="2">Belongs to the nudE family.</text>
</comment>
<feature type="coiled-coil region" evidence="7">
    <location>
        <begin position="32"/>
        <end position="196"/>
    </location>
</feature>
<evidence type="ECO:0000256" key="5">
    <source>
        <dbReference type="ARBA" id="ARBA00023054"/>
    </source>
</evidence>
<protein>
    <submittedName>
        <fullName evidence="10">NADH:ubiquinone oxidoreductase</fullName>
    </submittedName>
</protein>
<proteinExistence type="inferred from homology"/>
<dbReference type="AlphaFoldDB" id="A0A4R0RRU5"/>
<dbReference type="OrthoDB" id="5877028at2759"/>
<dbReference type="GO" id="GO:0051642">
    <property type="term" value="P:centrosome localization"/>
    <property type="evidence" value="ECO:0007669"/>
    <property type="project" value="TreeGrafter"/>
</dbReference>
<name>A0A4R0RRU5_9APHY</name>
<feature type="domain" description="NUDE" evidence="9">
    <location>
        <begin position="137"/>
        <end position="217"/>
    </location>
</feature>
<feature type="region of interest" description="Disordered" evidence="8">
    <location>
        <begin position="267"/>
        <end position="340"/>
    </location>
</feature>
<dbReference type="GO" id="GO:0007059">
    <property type="term" value="P:chromosome segregation"/>
    <property type="evidence" value="ECO:0007669"/>
    <property type="project" value="TreeGrafter"/>
</dbReference>
<evidence type="ECO:0000256" key="6">
    <source>
        <dbReference type="ARBA" id="ARBA00023212"/>
    </source>
</evidence>
<dbReference type="GO" id="GO:0047496">
    <property type="term" value="P:vesicle transport along microtubule"/>
    <property type="evidence" value="ECO:0007669"/>
    <property type="project" value="TreeGrafter"/>
</dbReference>
<dbReference type="PANTHER" id="PTHR10921">
    <property type="entry name" value="NUCLEAR DISTRIBUTION PROTEIN NUDE HOMOLOG 1"/>
    <property type="match status" value="1"/>
</dbReference>
<sequence>MASLDDNKYCSHPTCSSDSEWKAKYQEVADMLSETRAELDDFHVSSKELEEELERELERTEKAQHELKIKAAKAENERDDWKSKFMSLQTNHNTTTTSLQRELDTLRQDHQKTKIQLRELEMGNDDLERNERAIASSLADVEQKYSRVLEEKILLEHELLDKASIEEETQRLKDELRDANEEITILKEQLLAASQRAVVEIPPSSNASVASHDPSDEESLLSTAAPPDLQLSDLTPPDVPIKDSPFTPKPVRPRVFTSEQARLHRAGFHPPKTSTSHSTPPSSIPSPLTRSTTVPSWSGTPSRLPPRTPSVRPTPVNRNASMMSSTSTITSTTAKSRGVQMVSEMRARVKVLEQKIHTRVPRLRMGSVTGRTTNANVGTPRTAHAGVAASPAPSTSSSSLRSTSHSTSHSTAHSSSHDDRDTTLKARKPSAELEKENQRTPGGDASGWVLIMEDTPSPVKDKEKERRRTSSPSAPSAFRPLTMHSASPSPSSIPSRAPSSLSQSVVPSGQRRPTSRLSTSTEGRSSISTNATTSTSSSIPTPTSRPTTPTFLPIPSSGMYSSAQDLKRSMGPGVYPGKRTSFGNSNTSSPMSPPSSLPTYSSSPQVRSSAAKAPSAKLLGQSRIGRPVSGGISGRKSVGEGDLSDTGGVTSKYGRSRAGSASALFGRKQL</sequence>
<evidence type="ECO:0000256" key="7">
    <source>
        <dbReference type="SAM" id="Coils"/>
    </source>
</evidence>
<evidence type="ECO:0000256" key="8">
    <source>
        <dbReference type="SAM" id="MobiDB-lite"/>
    </source>
</evidence>
<dbReference type="GO" id="GO:0005871">
    <property type="term" value="C:kinesin complex"/>
    <property type="evidence" value="ECO:0007669"/>
    <property type="project" value="TreeGrafter"/>
</dbReference>
<keyword evidence="10" id="KW-0830">Ubiquinone</keyword>
<dbReference type="STRING" id="92696.A0A4R0RRU5"/>
<dbReference type="InterPro" id="IPR006964">
    <property type="entry name" value="NUDE_dom"/>
</dbReference>
<feature type="compositionally biased region" description="Polar residues" evidence="8">
    <location>
        <begin position="369"/>
        <end position="379"/>
    </location>
</feature>
<evidence type="ECO:0000256" key="4">
    <source>
        <dbReference type="ARBA" id="ARBA00022701"/>
    </source>
</evidence>
<evidence type="ECO:0000259" key="9">
    <source>
        <dbReference type="Pfam" id="PF04880"/>
    </source>
</evidence>
<organism evidence="10 11">
    <name type="scientific">Steccherinum ochraceum</name>
    <dbReference type="NCBI Taxonomy" id="92696"/>
    <lineage>
        <taxon>Eukaryota</taxon>
        <taxon>Fungi</taxon>
        <taxon>Dikarya</taxon>
        <taxon>Basidiomycota</taxon>
        <taxon>Agaricomycotina</taxon>
        <taxon>Agaricomycetes</taxon>
        <taxon>Polyporales</taxon>
        <taxon>Steccherinaceae</taxon>
        <taxon>Steccherinum</taxon>
    </lineage>
</organism>
<dbReference type="GO" id="GO:0005874">
    <property type="term" value="C:microtubule"/>
    <property type="evidence" value="ECO:0007669"/>
    <property type="project" value="UniProtKB-KW"/>
</dbReference>
<dbReference type="GO" id="GO:0000132">
    <property type="term" value="P:establishment of mitotic spindle orientation"/>
    <property type="evidence" value="ECO:0007669"/>
    <property type="project" value="TreeGrafter"/>
</dbReference>
<dbReference type="GO" id="GO:0000776">
    <property type="term" value="C:kinetochore"/>
    <property type="evidence" value="ECO:0007669"/>
    <property type="project" value="TreeGrafter"/>
</dbReference>